<gene>
    <name evidence="1" type="ORF">EJ02DRAFT_433457</name>
</gene>
<keyword evidence="2" id="KW-1185">Reference proteome</keyword>
<proteinExistence type="predicted"/>
<dbReference type="AlphaFoldDB" id="A0A6A5T202"/>
<accession>A0A6A5T202</accession>
<reference evidence="1" key="1">
    <citation type="journal article" date="2020" name="Stud. Mycol.">
        <title>101 Dothideomycetes genomes: a test case for predicting lifestyles and emergence of pathogens.</title>
        <authorList>
            <person name="Haridas S."/>
            <person name="Albert R."/>
            <person name="Binder M."/>
            <person name="Bloem J."/>
            <person name="Labutti K."/>
            <person name="Salamov A."/>
            <person name="Andreopoulos B."/>
            <person name="Baker S."/>
            <person name="Barry K."/>
            <person name="Bills G."/>
            <person name="Bluhm B."/>
            <person name="Cannon C."/>
            <person name="Castanera R."/>
            <person name="Culley D."/>
            <person name="Daum C."/>
            <person name="Ezra D."/>
            <person name="Gonzalez J."/>
            <person name="Henrissat B."/>
            <person name="Kuo A."/>
            <person name="Liang C."/>
            <person name="Lipzen A."/>
            <person name="Lutzoni F."/>
            <person name="Magnuson J."/>
            <person name="Mondo S."/>
            <person name="Nolan M."/>
            <person name="Ohm R."/>
            <person name="Pangilinan J."/>
            <person name="Park H.-J."/>
            <person name="Ramirez L."/>
            <person name="Alfaro M."/>
            <person name="Sun H."/>
            <person name="Tritt A."/>
            <person name="Yoshinaga Y."/>
            <person name="Zwiers L.-H."/>
            <person name="Turgeon B."/>
            <person name="Goodwin S."/>
            <person name="Spatafora J."/>
            <person name="Crous P."/>
            <person name="Grigoriev I."/>
        </authorList>
    </citation>
    <scope>NUCLEOTIDE SEQUENCE</scope>
    <source>
        <strain evidence="1">CBS 161.51</strain>
    </source>
</reference>
<evidence type="ECO:0000313" key="1">
    <source>
        <dbReference type="EMBL" id="KAF1943147.1"/>
    </source>
</evidence>
<organism evidence="1 2">
    <name type="scientific">Clathrospora elynae</name>
    <dbReference type="NCBI Taxonomy" id="706981"/>
    <lineage>
        <taxon>Eukaryota</taxon>
        <taxon>Fungi</taxon>
        <taxon>Dikarya</taxon>
        <taxon>Ascomycota</taxon>
        <taxon>Pezizomycotina</taxon>
        <taxon>Dothideomycetes</taxon>
        <taxon>Pleosporomycetidae</taxon>
        <taxon>Pleosporales</taxon>
        <taxon>Diademaceae</taxon>
        <taxon>Clathrospora</taxon>
    </lineage>
</organism>
<dbReference type="EMBL" id="ML976028">
    <property type="protein sequence ID" value="KAF1943147.1"/>
    <property type="molecule type" value="Genomic_DNA"/>
</dbReference>
<sequence length="260" mass="29586">MSGLDLCRQPLLDPVPDLHICAWLHVTNIPEGTVLLHKMYLMFNPIWAGLRIMFKFIGTKQREPGHMDTPDQKLLQQPWEDLKTAIEIIGPQSVFVTPEPPVPLKDCMNRMRLAMGAKAQDFVPNKRSKTGKIRGTSRGFHIELRMLEAIMHNYGNVQVVGKFRINIFAANTMDAIIKFLLGHSDWGAAPQPIKAKIQSLGFEHYLRLFMATLQMELGYCPFDYAGVAADCSNLLLASYERLVDELQSGPRFYMQPREAW</sequence>
<dbReference type="OrthoDB" id="10661543at2759"/>
<protein>
    <submittedName>
        <fullName evidence="1">Uncharacterized protein</fullName>
    </submittedName>
</protein>
<dbReference type="Proteomes" id="UP000800038">
    <property type="component" value="Unassembled WGS sequence"/>
</dbReference>
<name>A0A6A5T202_9PLEO</name>
<evidence type="ECO:0000313" key="2">
    <source>
        <dbReference type="Proteomes" id="UP000800038"/>
    </source>
</evidence>